<keyword evidence="2 4" id="KW-0732">Signal</keyword>
<evidence type="ECO:0000313" key="5">
    <source>
        <dbReference type="EMBL" id="AYO31204.1"/>
    </source>
</evidence>
<dbReference type="GO" id="GO:0007155">
    <property type="term" value="P:cell adhesion"/>
    <property type="evidence" value="ECO:0007669"/>
    <property type="project" value="InterPro"/>
</dbReference>
<dbReference type="KEGG" id="bacg:D2962_11870"/>
<name>A0A3G2R6L4_9FIRM</name>
<evidence type="ECO:0000313" key="6">
    <source>
        <dbReference type="Proteomes" id="UP000280960"/>
    </source>
</evidence>
<dbReference type="Gene3D" id="3.40.50.1980">
    <property type="entry name" value="Nitrogenase molybdenum iron protein domain"/>
    <property type="match status" value="2"/>
</dbReference>
<evidence type="ECO:0000256" key="2">
    <source>
        <dbReference type="ARBA" id="ARBA00022729"/>
    </source>
</evidence>
<evidence type="ECO:0000256" key="4">
    <source>
        <dbReference type="SAM" id="SignalP"/>
    </source>
</evidence>
<dbReference type="EMBL" id="CP033169">
    <property type="protein sequence ID" value="AYO31204.1"/>
    <property type="molecule type" value="Genomic_DNA"/>
</dbReference>
<dbReference type="InterPro" id="IPR006127">
    <property type="entry name" value="ZnuA-like"/>
</dbReference>
<evidence type="ECO:0000256" key="3">
    <source>
        <dbReference type="RuleBase" id="RU003512"/>
    </source>
</evidence>
<feature type="signal peptide" evidence="4">
    <location>
        <begin position="1"/>
        <end position="21"/>
    </location>
</feature>
<dbReference type="Pfam" id="PF01297">
    <property type="entry name" value="ZnuA"/>
    <property type="match status" value="1"/>
</dbReference>
<dbReference type="GO" id="GO:0030001">
    <property type="term" value="P:metal ion transport"/>
    <property type="evidence" value="ECO:0007669"/>
    <property type="project" value="InterPro"/>
</dbReference>
<accession>A0A3G2R6L4</accession>
<reference evidence="5 6" key="1">
    <citation type="submission" date="2018-10" db="EMBL/GenBank/DDBJ databases">
        <authorList>
            <person name="Zhang X."/>
        </authorList>
    </citation>
    <scope>NUCLEOTIDE SEQUENCE [LARGE SCALE GENOMIC DNA]</scope>
    <source>
        <strain evidence="5 6">SK-G1</strain>
    </source>
</reference>
<organism evidence="5 6">
    <name type="scientific">Biomaibacter acetigenes</name>
    <dbReference type="NCBI Taxonomy" id="2316383"/>
    <lineage>
        <taxon>Bacteria</taxon>
        <taxon>Bacillati</taxon>
        <taxon>Bacillota</taxon>
        <taxon>Clostridia</taxon>
        <taxon>Thermosediminibacterales</taxon>
        <taxon>Tepidanaerobacteraceae</taxon>
        <taxon>Biomaibacter</taxon>
    </lineage>
</organism>
<dbReference type="InterPro" id="IPR006129">
    <property type="entry name" value="AdhesinB"/>
</dbReference>
<dbReference type="PRINTS" id="PR00690">
    <property type="entry name" value="ADHESNFAMILY"/>
</dbReference>
<keyword evidence="6" id="KW-1185">Reference proteome</keyword>
<dbReference type="Proteomes" id="UP000280960">
    <property type="component" value="Chromosome"/>
</dbReference>
<dbReference type="PANTHER" id="PTHR42953:SF8">
    <property type="entry name" value="ZINT DOMAIN-CONTAINING PROTEIN"/>
    <property type="match status" value="1"/>
</dbReference>
<proteinExistence type="inferred from homology"/>
<feature type="chain" id="PRO_5039604289" evidence="4">
    <location>
        <begin position="22"/>
        <end position="300"/>
    </location>
</feature>
<dbReference type="InterPro" id="IPR006128">
    <property type="entry name" value="Lipoprotein_PsaA-like"/>
</dbReference>
<dbReference type="RefSeq" id="WP_122015085.1">
    <property type="nucleotide sequence ID" value="NZ_CP033169.1"/>
</dbReference>
<dbReference type="InterPro" id="IPR050492">
    <property type="entry name" value="Bact_metal-bind_prot9"/>
</dbReference>
<dbReference type="CDD" id="cd01017">
    <property type="entry name" value="AdcA"/>
    <property type="match status" value="1"/>
</dbReference>
<evidence type="ECO:0000256" key="1">
    <source>
        <dbReference type="ARBA" id="ARBA00022448"/>
    </source>
</evidence>
<dbReference type="PRINTS" id="PR00691">
    <property type="entry name" value="ADHESINB"/>
</dbReference>
<comment type="similarity">
    <text evidence="3">Belongs to the bacterial solute-binding protein 9 family.</text>
</comment>
<dbReference type="AlphaFoldDB" id="A0A3G2R6L4"/>
<dbReference type="PANTHER" id="PTHR42953">
    <property type="entry name" value="HIGH-AFFINITY ZINC UPTAKE SYSTEM PROTEIN ZNUA-RELATED"/>
    <property type="match status" value="1"/>
</dbReference>
<dbReference type="PROSITE" id="PS51257">
    <property type="entry name" value="PROKAR_LIPOPROTEIN"/>
    <property type="match status" value="1"/>
</dbReference>
<dbReference type="GO" id="GO:0046872">
    <property type="term" value="F:metal ion binding"/>
    <property type="evidence" value="ECO:0007669"/>
    <property type="project" value="InterPro"/>
</dbReference>
<dbReference type="SUPFAM" id="SSF53807">
    <property type="entry name" value="Helical backbone' metal receptor"/>
    <property type="match status" value="1"/>
</dbReference>
<protein>
    <submittedName>
        <fullName evidence="5">ABC transporter substrate-binding protein</fullName>
    </submittedName>
</protein>
<sequence>MKRFKKALVFIAIFSLIFTVAGCTAKRADYAPTKVDSSRLVIYTTFYPLYDFTKKIVRDRAQVENIIPAGVEPHDYEPFPKQIAGIYDARVFVFLGDVMEPWAQKLEGQLRDKGITVVEAGKGLIENHDPHIWLDPVLAKEMARRIYDAVAAADADNKSYYEENFNELVAKLDELDKSYRENLANLKRKEFITSHAAFGYMAKRYGLVQIPISGLSPQEEPSPKKMAELAELCRQKNIKYIFFETLVSPKLSETLAREVGAKTMVLNPIGGLTSEEIKAGEDYFSIMQKNLDNIKKALTE</sequence>
<keyword evidence="1 3" id="KW-0813">Transport</keyword>
<gene>
    <name evidence="5" type="ORF">D2962_11870</name>
</gene>